<sequence length="240" mass="26020">MTATTADLDLSVRNAAALWTALADARGHTLLHRPGFLAVIGDHRAGLRILLRDPDPAPDDRAALADLVRRRTGPVTVEDQYASVDLTDLGLSPRSMPVMVRRPAALPDPSLPVTPVERPDQLDTAEDVVVRGFPLDHFRPRRPGEAFPAALLARPEVRFFLVHRDGAPAGACLTVREEGVGLYWMTSLPEHRSRGVGRALLRGVLGRLGDVPMTLTAARAGRPLYASLGFVPVTDATWWG</sequence>
<dbReference type="InterPro" id="IPR016181">
    <property type="entry name" value="Acyl_CoA_acyltransferase"/>
</dbReference>
<evidence type="ECO:0000313" key="2">
    <source>
        <dbReference type="EMBL" id="WNM40474.1"/>
    </source>
</evidence>
<evidence type="ECO:0000313" key="3">
    <source>
        <dbReference type="Proteomes" id="UP001303001"/>
    </source>
</evidence>
<evidence type="ECO:0000259" key="1">
    <source>
        <dbReference type="PROSITE" id="PS51186"/>
    </source>
</evidence>
<reference evidence="2 3" key="1">
    <citation type="submission" date="2023-09" db="EMBL/GenBank/DDBJ databases">
        <title>Micromonospora halotolerans DSM 45598 genome sequence.</title>
        <authorList>
            <person name="Mo P."/>
        </authorList>
    </citation>
    <scope>NUCLEOTIDE SEQUENCE [LARGE SCALE GENOMIC DNA]</scope>
    <source>
        <strain evidence="2 3">DSM 45598</strain>
    </source>
</reference>
<dbReference type="SUPFAM" id="SSF55729">
    <property type="entry name" value="Acyl-CoA N-acyltransferases (Nat)"/>
    <property type="match status" value="1"/>
</dbReference>
<dbReference type="CDD" id="cd04301">
    <property type="entry name" value="NAT_SF"/>
    <property type="match status" value="1"/>
</dbReference>
<proteinExistence type="predicted"/>
<accession>A0ABY9ZYV6</accession>
<keyword evidence="3" id="KW-1185">Reference proteome</keyword>
<dbReference type="Pfam" id="PF13508">
    <property type="entry name" value="Acetyltransf_7"/>
    <property type="match status" value="1"/>
</dbReference>
<dbReference type="EMBL" id="CP134876">
    <property type="protein sequence ID" value="WNM40474.1"/>
    <property type="molecule type" value="Genomic_DNA"/>
</dbReference>
<dbReference type="Gene3D" id="3.40.630.30">
    <property type="match status" value="1"/>
</dbReference>
<dbReference type="PROSITE" id="PS51186">
    <property type="entry name" value="GNAT"/>
    <property type="match status" value="1"/>
</dbReference>
<feature type="domain" description="N-acetyltransferase" evidence="1">
    <location>
        <begin position="111"/>
        <end position="240"/>
    </location>
</feature>
<gene>
    <name evidence="2" type="ORF">RMN56_03715</name>
</gene>
<dbReference type="InterPro" id="IPR000182">
    <property type="entry name" value="GNAT_dom"/>
</dbReference>
<organism evidence="2 3">
    <name type="scientific">Micromonospora halotolerans</name>
    <dbReference type="NCBI Taxonomy" id="709879"/>
    <lineage>
        <taxon>Bacteria</taxon>
        <taxon>Bacillati</taxon>
        <taxon>Actinomycetota</taxon>
        <taxon>Actinomycetes</taxon>
        <taxon>Micromonosporales</taxon>
        <taxon>Micromonosporaceae</taxon>
        <taxon>Micromonospora</taxon>
    </lineage>
</organism>
<dbReference type="RefSeq" id="WP_313722441.1">
    <property type="nucleotide sequence ID" value="NZ_CP134876.1"/>
</dbReference>
<dbReference type="Proteomes" id="UP001303001">
    <property type="component" value="Chromosome"/>
</dbReference>
<protein>
    <submittedName>
        <fullName evidence="2">GNAT family N-acetyltransferase</fullName>
    </submittedName>
</protein>
<name>A0ABY9ZYV6_9ACTN</name>